<evidence type="ECO:0000313" key="10">
    <source>
        <dbReference type="EMBL" id="KAH3674480.1"/>
    </source>
</evidence>
<dbReference type="GO" id="GO:0016020">
    <property type="term" value="C:membrane"/>
    <property type="evidence" value="ECO:0007669"/>
    <property type="project" value="UniProtKB-SubCell"/>
</dbReference>
<keyword evidence="4" id="KW-0732">Signal</keyword>
<dbReference type="OrthoDB" id="5212126at2759"/>
<dbReference type="Proteomes" id="UP000769528">
    <property type="component" value="Unassembled WGS sequence"/>
</dbReference>
<dbReference type="SMART" id="SM01320">
    <property type="entry name" value="TRP_N"/>
    <property type="match status" value="1"/>
</dbReference>
<keyword evidence="5 8" id="KW-1133">Transmembrane helix</keyword>
<comment type="similarity">
    <text evidence="2">Belongs to the transient receptor potential (TRP) ion channel family.</text>
</comment>
<evidence type="ECO:0000256" key="7">
    <source>
        <dbReference type="SAM" id="MobiDB-lite"/>
    </source>
</evidence>
<keyword evidence="3 8" id="KW-0812">Transmembrane</keyword>
<dbReference type="AlphaFoldDB" id="A0A9P8TDG2"/>
<keyword evidence="11" id="KW-1185">Reference proteome</keyword>
<evidence type="ECO:0000256" key="2">
    <source>
        <dbReference type="ARBA" id="ARBA00010642"/>
    </source>
</evidence>
<evidence type="ECO:0000256" key="4">
    <source>
        <dbReference type="ARBA" id="ARBA00022729"/>
    </source>
</evidence>
<protein>
    <recommendedName>
        <fullName evidence="9">ML-like domain-containing protein</fullName>
    </recommendedName>
</protein>
<feature type="region of interest" description="Disordered" evidence="7">
    <location>
        <begin position="641"/>
        <end position="665"/>
    </location>
</feature>
<reference evidence="10" key="1">
    <citation type="journal article" date="2021" name="Open Biol.">
        <title>Shared evolutionary footprints suggest mitochondrial oxidative damage underlies multiple complex I losses in fungi.</title>
        <authorList>
            <person name="Schikora-Tamarit M.A."/>
            <person name="Marcet-Houben M."/>
            <person name="Nosek J."/>
            <person name="Gabaldon T."/>
        </authorList>
    </citation>
    <scope>NUCLEOTIDE SEQUENCE</scope>
    <source>
        <strain evidence="10">CBS6341</strain>
    </source>
</reference>
<comment type="subcellular location">
    <subcellularLocation>
        <location evidence="1">Membrane</location>
        <topology evidence="1">Multi-pass membrane protein</topology>
    </subcellularLocation>
</comment>
<feature type="transmembrane region" description="Helical" evidence="8">
    <location>
        <begin position="527"/>
        <end position="548"/>
    </location>
</feature>
<dbReference type="InterPro" id="IPR010308">
    <property type="entry name" value="TRP_C"/>
</dbReference>
<dbReference type="PANTHER" id="PTHR31145">
    <property type="entry name" value="INTEGRAL MEMBRANE PROTEIN (AFU_ORTHOLOGUE AFUA_7G01610)"/>
    <property type="match status" value="1"/>
</dbReference>
<proteinExistence type="inferred from homology"/>
<evidence type="ECO:0000256" key="1">
    <source>
        <dbReference type="ARBA" id="ARBA00004141"/>
    </source>
</evidence>
<feature type="transmembrane region" description="Helical" evidence="8">
    <location>
        <begin position="326"/>
        <end position="352"/>
    </location>
</feature>
<comment type="caution">
    <text evidence="10">The sequence shown here is derived from an EMBL/GenBank/DDBJ whole genome shotgun (WGS) entry which is preliminary data.</text>
</comment>
<evidence type="ECO:0000256" key="6">
    <source>
        <dbReference type="ARBA" id="ARBA00023136"/>
    </source>
</evidence>
<accession>A0A9P8TDG2</accession>
<evidence type="ECO:0000313" key="11">
    <source>
        <dbReference type="Proteomes" id="UP000769528"/>
    </source>
</evidence>
<dbReference type="GO" id="GO:0009272">
    <property type="term" value="P:fungal-type cell wall biogenesis"/>
    <property type="evidence" value="ECO:0007669"/>
    <property type="project" value="TreeGrafter"/>
</dbReference>
<evidence type="ECO:0000259" key="9">
    <source>
        <dbReference type="SMART" id="SM01320"/>
    </source>
</evidence>
<dbReference type="GO" id="GO:0055085">
    <property type="term" value="P:transmembrane transport"/>
    <property type="evidence" value="ECO:0007669"/>
    <property type="project" value="TreeGrafter"/>
</dbReference>
<dbReference type="InterPro" id="IPR040241">
    <property type="entry name" value="TRP_Flc/Pkd2-like"/>
</dbReference>
<organism evidence="10 11">
    <name type="scientific">Wickerhamomyces mucosus</name>
    <dbReference type="NCBI Taxonomy" id="1378264"/>
    <lineage>
        <taxon>Eukaryota</taxon>
        <taxon>Fungi</taxon>
        <taxon>Dikarya</taxon>
        <taxon>Ascomycota</taxon>
        <taxon>Saccharomycotina</taxon>
        <taxon>Saccharomycetes</taxon>
        <taxon>Phaffomycetales</taxon>
        <taxon>Wickerhamomycetaceae</taxon>
        <taxon>Wickerhamomyces</taxon>
    </lineage>
</organism>
<evidence type="ECO:0000256" key="5">
    <source>
        <dbReference type="ARBA" id="ARBA00022989"/>
    </source>
</evidence>
<feature type="transmembrane region" description="Helical" evidence="8">
    <location>
        <begin position="470"/>
        <end position="490"/>
    </location>
</feature>
<feature type="transmembrane region" description="Helical" evidence="8">
    <location>
        <begin position="373"/>
        <end position="395"/>
    </location>
</feature>
<dbReference type="Pfam" id="PF14558">
    <property type="entry name" value="TRP_N"/>
    <property type="match status" value="1"/>
</dbReference>
<feature type="transmembrane region" description="Helical" evidence="8">
    <location>
        <begin position="554"/>
        <end position="587"/>
    </location>
</feature>
<feature type="domain" description="ML-like" evidence="9">
    <location>
        <begin position="1"/>
        <end position="142"/>
    </location>
</feature>
<name>A0A9P8TDG2_9ASCO</name>
<dbReference type="Pfam" id="PF06011">
    <property type="entry name" value="TRP"/>
    <property type="match status" value="1"/>
</dbReference>
<keyword evidence="6 8" id="KW-0472">Membrane</keyword>
<feature type="transmembrane region" description="Helical" evidence="8">
    <location>
        <begin position="496"/>
        <end position="515"/>
    </location>
</feature>
<sequence length="723" mass="80939">MVKTSSLLTCMSNSQLTASYFNVEFYPSNQTVVFDIDASTTITGNIIAEFSLIAYGLNVLQETVNPCKLGITELCPLAESAGRINVDSNYQVSDTIVDMIPGVAYTIPDLDARVRVLVYAENDTSTALACVEAILTNGKTVQTKYAAWPIAAISGVGLITSGLISITGQSNTAAHIASNSISLFVYFQNLAITSMMAVSRVPPIASSWSQNFQWSMGIIKTAFMQTAIKWYVQATGGTSTVVLDNTDILSISVQKRHLLENLANHVPSVVQKLLKRSSDYDFDDDLTDTSLYTTDEHDVDSLTSKILVLRGIERVAYLAGIELSNFFLTGIVFFLFFLFVVIIAIISFKALVELLARTNAIKPQKFEEFRKHWGYIIKGTLFRLSLIAFPQISLLCLWELTERDSSAIVVVACFLLVIVFGLLLYGATRVIIIGRRSTREFKTAAYLLYGDSRTLNRFGFLYVQFKADHYWWLTVLLAYTLLRSLFVAVLQEQGKVQALIIFIVEFVYFVALCWIRPYMDKRTNAFNISIHLVNFFNSLMFLFFSNLFGQPQVVSSVCAVVFFVVNAIFALFLLIFTIVTCALALIYKNPDTRYQPMKDDRVSFIPRSTYPEKSNKGDTELLALGETAISGHQPEQLLLDDQDDSTKYPSTHLTSNSRSRTESFNSNNFVTPVSAVYNDSANNNYRNVNFQDTSYHGAVNRNGSNDNPYNRARQNESSYNSFI</sequence>
<evidence type="ECO:0000256" key="3">
    <source>
        <dbReference type="ARBA" id="ARBA00022692"/>
    </source>
</evidence>
<feature type="transmembrane region" description="Helical" evidence="8">
    <location>
        <begin position="407"/>
        <end position="432"/>
    </location>
</feature>
<evidence type="ECO:0000256" key="8">
    <source>
        <dbReference type="SAM" id="Phobius"/>
    </source>
</evidence>
<reference evidence="10" key="2">
    <citation type="submission" date="2021-01" db="EMBL/GenBank/DDBJ databases">
        <authorList>
            <person name="Schikora-Tamarit M.A."/>
        </authorList>
    </citation>
    <scope>NUCLEOTIDE SEQUENCE</scope>
    <source>
        <strain evidence="10">CBS6341</strain>
    </source>
</reference>
<dbReference type="EMBL" id="JAEUBF010000853">
    <property type="protein sequence ID" value="KAH3674480.1"/>
    <property type="molecule type" value="Genomic_DNA"/>
</dbReference>
<feature type="compositionally biased region" description="Polar residues" evidence="7">
    <location>
        <begin position="647"/>
        <end position="665"/>
    </location>
</feature>
<feature type="region of interest" description="Disordered" evidence="7">
    <location>
        <begin position="696"/>
        <end position="723"/>
    </location>
</feature>
<gene>
    <name evidence="10" type="ORF">WICMUC_003318</name>
</gene>
<dbReference type="InterPro" id="IPR032800">
    <property type="entry name" value="TRP_N"/>
</dbReference>
<dbReference type="PANTHER" id="PTHR31145:SF2">
    <property type="entry name" value="FLAVIN CARRIER PROTEIN 2"/>
    <property type="match status" value="1"/>
</dbReference>